<reference evidence="1 2" key="1">
    <citation type="journal article" date="2019" name="Commun. Biol.">
        <title>The bagworm genome reveals a unique fibroin gene that provides high tensile strength.</title>
        <authorList>
            <person name="Kono N."/>
            <person name="Nakamura H."/>
            <person name="Ohtoshi R."/>
            <person name="Tomita M."/>
            <person name="Numata K."/>
            <person name="Arakawa K."/>
        </authorList>
    </citation>
    <scope>NUCLEOTIDE SEQUENCE [LARGE SCALE GENOMIC DNA]</scope>
</reference>
<evidence type="ECO:0000313" key="2">
    <source>
        <dbReference type="Proteomes" id="UP000299102"/>
    </source>
</evidence>
<dbReference type="OrthoDB" id="296793at2759"/>
<keyword evidence="2" id="KW-1185">Reference proteome</keyword>
<organism evidence="1 2">
    <name type="scientific">Eumeta variegata</name>
    <name type="common">Bagworm moth</name>
    <name type="synonym">Eumeta japonica</name>
    <dbReference type="NCBI Taxonomy" id="151549"/>
    <lineage>
        <taxon>Eukaryota</taxon>
        <taxon>Metazoa</taxon>
        <taxon>Ecdysozoa</taxon>
        <taxon>Arthropoda</taxon>
        <taxon>Hexapoda</taxon>
        <taxon>Insecta</taxon>
        <taxon>Pterygota</taxon>
        <taxon>Neoptera</taxon>
        <taxon>Endopterygota</taxon>
        <taxon>Lepidoptera</taxon>
        <taxon>Glossata</taxon>
        <taxon>Ditrysia</taxon>
        <taxon>Tineoidea</taxon>
        <taxon>Psychidae</taxon>
        <taxon>Oiketicinae</taxon>
        <taxon>Eumeta</taxon>
    </lineage>
</organism>
<sequence>MITSRIVNRSSRNFAYTLSGIIPVFHSPSSFNPFPSIRHPIPSQEAGIGLAAPLGLRVSMGGDDELLSDGSPARLTLDYTTKKMGQ</sequence>
<dbReference type="EMBL" id="BGZK01000494">
    <property type="protein sequence ID" value="GBP47031.1"/>
    <property type="molecule type" value="Genomic_DNA"/>
</dbReference>
<name>A0A4C1W7I5_EUMVA</name>
<comment type="caution">
    <text evidence="1">The sequence shown here is derived from an EMBL/GenBank/DDBJ whole genome shotgun (WGS) entry which is preliminary data.</text>
</comment>
<evidence type="ECO:0000313" key="1">
    <source>
        <dbReference type="EMBL" id="GBP47031.1"/>
    </source>
</evidence>
<dbReference type="AlphaFoldDB" id="A0A4C1W7I5"/>
<gene>
    <name evidence="1" type="ORF">EVAR_29633_1</name>
</gene>
<dbReference type="Proteomes" id="UP000299102">
    <property type="component" value="Unassembled WGS sequence"/>
</dbReference>
<proteinExistence type="predicted"/>
<protein>
    <submittedName>
        <fullName evidence="1">Uncharacterized protein</fullName>
    </submittedName>
</protein>
<accession>A0A4C1W7I5</accession>